<feature type="domain" description="DUF218" evidence="2">
    <location>
        <begin position="164"/>
        <end position="283"/>
    </location>
</feature>
<dbReference type="InterPro" id="IPR014729">
    <property type="entry name" value="Rossmann-like_a/b/a_fold"/>
</dbReference>
<keyword evidence="4" id="KW-1185">Reference proteome</keyword>
<keyword evidence="1" id="KW-1133">Transmembrane helix</keyword>
<evidence type="ECO:0000313" key="4">
    <source>
        <dbReference type="Proteomes" id="UP001059480"/>
    </source>
</evidence>
<feature type="transmembrane region" description="Helical" evidence="1">
    <location>
        <begin position="28"/>
        <end position="47"/>
    </location>
</feature>
<accession>A0ABT1WLR8</accession>
<sequence>MFMFVLLEVVFLLIGLLQYGIDKRQVVIGQLWLASAIAGAVSLLMVSNLNFQQIITIFVGISYAIVFWIVFSNLIFSYIRGYVVKNNATGWNRFTSQFLAMGSLACLLIIFFITYFSPLAANPLVGKLNFFLSLLFMYLAFQATSFLLYSQLYTALLRVEYPNFIIVLGEKLVDNQLSLSLRNRLDRAFEIFEDANRTPIIIVSGGQTDQAYSSESSVMKAYLVEGGIPAELIIEENQSLDTRENLRFSKNILEDLSVDGSGVFVTSDYHIFRSALVAKDIQLDANGAGAKSDNHGIFGYIFAKYIREFYGYMSLHLWTHVAVAIFFAILAWVV</sequence>
<dbReference type="EMBL" id="JANHNZ010000002">
    <property type="protein sequence ID" value="MCQ9209468.1"/>
    <property type="molecule type" value="Genomic_DNA"/>
</dbReference>
<organism evidence="3 4">
    <name type="scientific">Granulicatella seriolae</name>
    <dbReference type="NCBI Taxonomy" id="2967226"/>
    <lineage>
        <taxon>Bacteria</taxon>
        <taxon>Bacillati</taxon>
        <taxon>Bacillota</taxon>
        <taxon>Bacilli</taxon>
        <taxon>Lactobacillales</taxon>
        <taxon>Carnobacteriaceae</taxon>
        <taxon>Granulicatella</taxon>
    </lineage>
</organism>
<dbReference type="Gene3D" id="3.40.50.620">
    <property type="entry name" value="HUPs"/>
    <property type="match status" value="1"/>
</dbReference>
<dbReference type="RefSeq" id="WP_256944583.1">
    <property type="nucleotide sequence ID" value="NZ_JANHNZ010000002.1"/>
</dbReference>
<dbReference type="InterPro" id="IPR051599">
    <property type="entry name" value="Cell_Envelope_Assoc"/>
</dbReference>
<dbReference type="Proteomes" id="UP001059480">
    <property type="component" value="Unassembled WGS sequence"/>
</dbReference>
<dbReference type="Pfam" id="PF02698">
    <property type="entry name" value="DUF218"/>
    <property type="match status" value="1"/>
</dbReference>
<dbReference type="InterPro" id="IPR003848">
    <property type="entry name" value="DUF218"/>
</dbReference>
<comment type="caution">
    <text evidence="3">The sequence shown here is derived from an EMBL/GenBank/DDBJ whole genome shotgun (WGS) entry which is preliminary data.</text>
</comment>
<keyword evidence="1" id="KW-0812">Transmembrane</keyword>
<evidence type="ECO:0000313" key="3">
    <source>
        <dbReference type="EMBL" id="MCQ9209468.1"/>
    </source>
</evidence>
<feature type="transmembrane region" description="Helical" evidence="1">
    <location>
        <begin position="315"/>
        <end position="333"/>
    </location>
</feature>
<reference evidence="3" key="2">
    <citation type="journal article" date="2023" name="Curr. Microbiol.">
        <title>Granulicatella seriolae sp. nov., a Novel Facultative Anaerobe Isolated from Yellowtail Marine Fish.</title>
        <authorList>
            <person name="Lee M."/>
            <person name="Choi Y.J."/>
            <person name="Farooq A."/>
            <person name="Jeong J.B."/>
            <person name="Jung M.Y."/>
        </authorList>
    </citation>
    <scope>NUCLEOTIDE SEQUENCE</scope>
    <source>
        <strain evidence="3">S8</strain>
    </source>
</reference>
<dbReference type="PANTHER" id="PTHR30336">
    <property type="entry name" value="INNER MEMBRANE PROTEIN, PROBABLE PERMEASE"/>
    <property type="match status" value="1"/>
</dbReference>
<reference evidence="3" key="1">
    <citation type="submission" date="2022-07" db="EMBL/GenBank/DDBJ databases">
        <authorList>
            <person name="Jung M.-Y."/>
            <person name="Lee M."/>
        </authorList>
    </citation>
    <scope>NUCLEOTIDE SEQUENCE</scope>
    <source>
        <strain evidence="3">S8</strain>
    </source>
</reference>
<feature type="transmembrane region" description="Helical" evidence="1">
    <location>
        <begin position="98"/>
        <end position="116"/>
    </location>
</feature>
<gene>
    <name evidence="3" type="ORF">NPA36_02790</name>
</gene>
<dbReference type="PANTHER" id="PTHR30336:SF4">
    <property type="entry name" value="ENVELOPE BIOGENESIS FACTOR ELYC"/>
    <property type="match status" value="1"/>
</dbReference>
<protein>
    <submittedName>
        <fullName evidence="3">YdcF family protein</fullName>
    </submittedName>
</protein>
<evidence type="ECO:0000256" key="1">
    <source>
        <dbReference type="SAM" id="Phobius"/>
    </source>
</evidence>
<evidence type="ECO:0000259" key="2">
    <source>
        <dbReference type="Pfam" id="PF02698"/>
    </source>
</evidence>
<feature type="transmembrane region" description="Helical" evidence="1">
    <location>
        <begin position="54"/>
        <end position="78"/>
    </location>
</feature>
<feature type="transmembrane region" description="Helical" evidence="1">
    <location>
        <begin position="128"/>
        <end position="149"/>
    </location>
</feature>
<proteinExistence type="predicted"/>
<keyword evidence="1" id="KW-0472">Membrane</keyword>
<dbReference type="CDD" id="cd06259">
    <property type="entry name" value="YdcF-like"/>
    <property type="match status" value="1"/>
</dbReference>
<reference evidence="3" key="3">
    <citation type="journal article" date="2023" name="Microbiol. Resour. Announc.">
        <title>Draft Genome Sequence of Granulicatella sp. Strain S8, Isolated from a Marine Fish, Seriola quinqueradiata.</title>
        <authorList>
            <person name="Lee M."/>
            <person name="Farooq A."/>
            <person name="Jeong J.B."/>
            <person name="Jung M.Y."/>
        </authorList>
    </citation>
    <scope>NUCLEOTIDE SEQUENCE</scope>
    <source>
        <strain evidence="3">S8</strain>
    </source>
</reference>
<name>A0ABT1WLR8_9LACT</name>